<reference evidence="1" key="1">
    <citation type="submission" date="2022-12" db="EMBL/GenBank/DDBJ databases">
        <title>Reference genome sequencing for broad-spectrum identification of bacterial and archaeal isolates by mass spectrometry.</title>
        <authorList>
            <person name="Sekiguchi Y."/>
            <person name="Tourlousse D.M."/>
        </authorList>
    </citation>
    <scope>NUCLEOTIDE SEQUENCE</scope>
    <source>
        <strain evidence="1">5-2</strain>
    </source>
</reference>
<evidence type="ECO:0000313" key="2">
    <source>
        <dbReference type="Proteomes" id="UP001144451"/>
    </source>
</evidence>
<organism evidence="1 2">
    <name type="scientific">Brachybacterium conglomeratum</name>
    <dbReference type="NCBI Taxonomy" id="47846"/>
    <lineage>
        <taxon>Bacteria</taxon>
        <taxon>Bacillati</taxon>
        <taxon>Actinomycetota</taxon>
        <taxon>Actinomycetes</taxon>
        <taxon>Micrococcales</taxon>
        <taxon>Dermabacteraceae</taxon>
        <taxon>Brachybacterium</taxon>
    </lineage>
</organism>
<dbReference type="Proteomes" id="UP001144451">
    <property type="component" value="Unassembled WGS sequence"/>
</dbReference>
<evidence type="ECO:0000313" key="1">
    <source>
        <dbReference type="EMBL" id="GLI31583.1"/>
    </source>
</evidence>
<dbReference type="EMBL" id="BSDQ01000001">
    <property type="protein sequence ID" value="GLI31583.1"/>
    <property type="molecule type" value="Genomic_DNA"/>
</dbReference>
<name>A0ABQ5RI83_9MICO</name>
<sequence length="57" mass="6476">MLTKDRLDAARSPLRSLRALRRAERRLGLITARYLVDAVAGRGERGDGGMRRSRLMH</sequence>
<gene>
    <name evidence="1" type="ORF">BCONGLO52_24240</name>
</gene>
<dbReference type="GeneID" id="78122253"/>
<accession>A0ABQ5RI83</accession>
<dbReference type="RefSeq" id="WP_192808033.1">
    <property type="nucleotide sequence ID" value="NZ_BSDQ01000001.1"/>
</dbReference>
<protein>
    <submittedName>
        <fullName evidence="1">Uncharacterized protein</fullName>
    </submittedName>
</protein>
<keyword evidence="2" id="KW-1185">Reference proteome</keyword>
<proteinExistence type="predicted"/>
<comment type="caution">
    <text evidence="1">The sequence shown here is derived from an EMBL/GenBank/DDBJ whole genome shotgun (WGS) entry which is preliminary data.</text>
</comment>